<feature type="region of interest" description="Disordered" evidence="1">
    <location>
        <begin position="1"/>
        <end position="24"/>
    </location>
</feature>
<keyword evidence="3" id="KW-1185">Reference proteome</keyword>
<evidence type="ECO:0000313" key="3">
    <source>
        <dbReference type="Proteomes" id="UP001500282"/>
    </source>
</evidence>
<gene>
    <name evidence="2" type="ORF">GCM10009579_45530</name>
</gene>
<protein>
    <submittedName>
        <fullName evidence="2">Uncharacterized protein</fullName>
    </submittedName>
</protein>
<sequence>MLQGSGKERAAPDEGLNGAAFTSCDASRPAGISRHLQNAIVSAGDRSIRHPEFWLGNSGAPRADTGCQTA</sequence>
<dbReference type="EMBL" id="BAAAIH010000025">
    <property type="protein sequence ID" value="GAA1280450.1"/>
    <property type="molecule type" value="Genomic_DNA"/>
</dbReference>
<accession>A0ABN1X2P9</accession>
<comment type="caution">
    <text evidence="2">The sequence shown here is derived from an EMBL/GenBank/DDBJ whole genome shotgun (WGS) entry which is preliminary data.</text>
</comment>
<organism evidence="2 3">
    <name type="scientific">Streptomyces javensis</name>
    <dbReference type="NCBI Taxonomy" id="114698"/>
    <lineage>
        <taxon>Bacteria</taxon>
        <taxon>Bacillati</taxon>
        <taxon>Actinomycetota</taxon>
        <taxon>Actinomycetes</taxon>
        <taxon>Kitasatosporales</taxon>
        <taxon>Streptomycetaceae</taxon>
        <taxon>Streptomyces</taxon>
        <taxon>Streptomyces violaceusniger group</taxon>
    </lineage>
</organism>
<dbReference type="Proteomes" id="UP001500282">
    <property type="component" value="Unassembled WGS sequence"/>
</dbReference>
<proteinExistence type="predicted"/>
<reference evidence="2 3" key="1">
    <citation type="journal article" date="2019" name="Int. J. Syst. Evol. Microbiol.">
        <title>The Global Catalogue of Microorganisms (GCM) 10K type strain sequencing project: providing services to taxonomists for standard genome sequencing and annotation.</title>
        <authorList>
            <consortium name="The Broad Institute Genomics Platform"/>
            <consortium name="The Broad Institute Genome Sequencing Center for Infectious Disease"/>
            <person name="Wu L."/>
            <person name="Ma J."/>
        </authorList>
    </citation>
    <scope>NUCLEOTIDE SEQUENCE [LARGE SCALE GENOMIC DNA]</scope>
    <source>
        <strain evidence="2 3">JCM 11448</strain>
    </source>
</reference>
<name>A0ABN1X2P9_9ACTN</name>
<evidence type="ECO:0000256" key="1">
    <source>
        <dbReference type="SAM" id="MobiDB-lite"/>
    </source>
</evidence>
<feature type="compositionally biased region" description="Basic and acidic residues" evidence="1">
    <location>
        <begin position="1"/>
        <end position="12"/>
    </location>
</feature>
<evidence type="ECO:0000313" key="2">
    <source>
        <dbReference type="EMBL" id="GAA1280450.1"/>
    </source>
</evidence>